<evidence type="ECO:0000256" key="1">
    <source>
        <dbReference type="SAM" id="MobiDB-lite"/>
    </source>
</evidence>
<comment type="caution">
    <text evidence="2">The sequence shown here is derived from an EMBL/GenBank/DDBJ whole genome shotgun (WGS) entry which is preliminary data.</text>
</comment>
<feature type="non-terminal residue" evidence="2">
    <location>
        <position position="140"/>
    </location>
</feature>
<feature type="region of interest" description="Disordered" evidence="1">
    <location>
        <begin position="22"/>
        <end position="47"/>
    </location>
</feature>
<feature type="non-terminal residue" evidence="2">
    <location>
        <position position="1"/>
    </location>
</feature>
<accession>A0A699UZN7</accession>
<sequence length="140" mass="15635">DHRHDHRRDDQCHHQRFAGEVAAGQTDRCQRPEAHGQNGRCRRDDQAVLKRTHPFGRTEEVLTQAAGADQPAIDQVQHDSRQQQQTTQRRRHPPVDAGVGVEGHEVADHLIVRAAEQGRGDVVTNGQDEHQQTACANTGI</sequence>
<gene>
    <name evidence="2" type="ORF">Tci_897403</name>
</gene>
<dbReference type="AlphaFoldDB" id="A0A699UZN7"/>
<protein>
    <submittedName>
        <fullName evidence="2">Uncharacterized protein</fullName>
    </submittedName>
</protein>
<feature type="region of interest" description="Disordered" evidence="1">
    <location>
        <begin position="68"/>
        <end position="103"/>
    </location>
</feature>
<dbReference type="EMBL" id="BKCJ011360674">
    <property type="protein sequence ID" value="GFD25434.1"/>
    <property type="molecule type" value="Genomic_DNA"/>
</dbReference>
<proteinExistence type="predicted"/>
<name>A0A699UZN7_TANCI</name>
<evidence type="ECO:0000313" key="2">
    <source>
        <dbReference type="EMBL" id="GFD25434.1"/>
    </source>
</evidence>
<organism evidence="2">
    <name type="scientific">Tanacetum cinerariifolium</name>
    <name type="common">Dalmatian daisy</name>
    <name type="synonym">Chrysanthemum cinerariifolium</name>
    <dbReference type="NCBI Taxonomy" id="118510"/>
    <lineage>
        <taxon>Eukaryota</taxon>
        <taxon>Viridiplantae</taxon>
        <taxon>Streptophyta</taxon>
        <taxon>Embryophyta</taxon>
        <taxon>Tracheophyta</taxon>
        <taxon>Spermatophyta</taxon>
        <taxon>Magnoliopsida</taxon>
        <taxon>eudicotyledons</taxon>
        <taxon>Gunneridae</taxon>
        <taxon>Pentapetalae</taxon>
        <taxon>asterids</taxon>
        <taxon>campanulids</taxon>
        <taxon>Asterales</taxon>
        <taxon>Asteraceae</taxon>
        <taxon>Asteroideae</taxon>
        <taxon>Anthemideae</taxon>
        <taxon>Anthemidinae</taxon>
        <taxon>Tanacetum</taxon>
    </lineage>
</organism>
<reference evidence="2" key="1">
    <citation type="journal article" date="2019" name="Sci. Rep.">
        <title>Draft genome of Tanacetum cinerariifolium, the natural source of mosquito coil.</title>
        <authorList>
            <person name="Yamashiro T."/>
            <person name="Shiraishi A."/>
            <person name="Satake H."/>
            <person name="Nakayama K."/>
        </authorList>
    </citation>
    <scope>NUCLEOTIDE SEQUENCE</scope>
</reference>